<dbReference type="SUPFAM" id="SSF88723">
    <property type="entry name" value="PIN domain-like"/>
    <property type="match status" value="1"/>
</dbReference>
<feature type="binding site" evidence="5">
    <location>
        <position position="97"/>
    </location>
    <ligand>
        <name>Mg(2+)</name>
        <dbReference type="ChEBI" id="CHEBI:18420"/>
    </ligand>
</feature>
<dbReference type="GO" id="GO:0016787">
    <property type="term" value="F:hydrolase activity"/>
    <property type="evidence" value="ECO:0007669"/>
    <property type="project" value="UniProtKB-KW"/>
</dbReference>
<dbReference type="AlphaFoldDB" id="D3RMF5"/>
<dbReference type="CDD" id="cd18692">
    <property type="entry name" value="PIN_VapC-like"/>
    <property type="match status" value="1"/>
</dbReference>
<keyword evidence="4 5" id="KW-0378">Hydrolase</keyword>
<evidence type="ECO:0000256" key="2">
    <source>
        <dbReference type="ARBA" id="ARBA00022722"/>
    </source>
</evidence>
<evidence type="ECO:0000256" key="4">
    <source>
        <dbReference type="ARBA" id="ARBA00022801"/>
    </source>
</evidence>
<dbReference type="eggNOG" id="COG5573">
    <property type="taxonomic scope" value="Bacteria"/>
</dbReference>
<feature type="binding site" evidence="5">
    <location>
        <position position="9"/>
    </location>
    <ligand>
        <name>Mg(2+)</name>
        <dbReference type="ChEBI" id="CHEBI:18420"/>
    </ligand>
</feature>
<organism evidence="7 8">
    <name type="scientific">Allochromatium vinosum (strain ATCC 17899 / DSM 180 / NBRC 103801 / NCIMB 10441 / D)</name>
    <name type="common">Chromatium vinosum</name>
    <dbReference type="NCBI Taxonomy" id="572477"/>
    <lineage>
        <taxon>Bacteria</taxon>
        <taxon>Pseudomonadati</taxon>
        <taxon>Pseudomonadota</taxon>
        <taxon>Gammaproteobacteria</taxon>
        <taxon>Chromatiales</taxon>
        <taxon>Chromatiaceae</taxon>
        <taxon>Allochromatium</taxon>
    </lineage>
</organism>
<dbReference type="EMBL" id="CP001896">
    <property type="protein sequence ID" value="ADC61213.1"/>
    <property type="molecule type" value="Genomic_DNA"/>
</dbReference>
<dbReference type="InterPro" id="IPR022907">
    <property type="entry name" value="VapC_family"/>
</dbReference>
<evidence type="ECO:0000256" key="1">
    <source>
        <dbReference type="ARBA" id="ARBA00022649"/>
    </source>
</evidence>
<evidence type="ECO:0000313" key="8">
    <source>
        <dbReference type="Proteomes" id="UP000001441"/>
    </source>
</evidence>
<comment type="function">
    <text evidence="5">Toxic component of a toxin-antitoxin (TA) system. An RNase.</text>
</comment>
<dbReference type="GO" id="GO:0090729">
    <property type="term" value="F:toxin activity"/>
    <property type="evidence" value="ECO:0007669"/>
    <property type="project" value="UniProtKB-KW"/>
</dbReference>
<keyword evidence="5" id="KW-0460">Magnesium</keyword>
<proteinExistence type="inferred from homology"/>
<name>D3RMF5_ALLVD</name>
<dbReference type="OrthoDB" id="9792015at2"/>
<evidence type="ECO:0000313" key="7">
    <source>
        <dbReference type="EMBL" id="ADC61213.1"/>
    </source>
</evidence>
<dbReference type="HOGENOM" id="CLU_128080_1_0_6"/>
<dbReference type="Pfam" id="PF01850">
    <property type="entry name" value="PIN"/>
    <property type="match status" value="1"/>
</dbReference>
<keyword evidence="1 5" id="KW-1277">Toxin-antitoxin system</keyword>
<dbReference type="InterPro" id="IPR029060">
    <property type="entry name" value="PIN-like_dom_sf"/>
</dbReference>
<evidence type="ECO:0000256" key="3">
    <source>
        <dbReference type="ARBA" id="ARBA00022723"/>
    </source>
</evidence>
<feature type="domain" description="PIN" evidence="6">
    <location>
        <begin position="6"/>
        <end position="116"/>
    </location>
</feature>
<evidence type="ECO:0000256" key="5">
    <source>
        <dbReference type="HAMAP-Rule" id="MF_00265"/>
    </source>
</evidence>
<protein>
    <recommendedName>
        <fullName evidence="5">Ribonuclease VapC</fullName>
        <shortName evidence="5">RNase VapC</shortName>
        <ecNumber evidence="5">3.1.-.-</ecNumber>
    </recommendedName>
    <alternativeName>
        <fullName evidence="5">Toxin VapC</fullName>
    </alternativeName>
</protein>
<evidence type="ECO:0000259" key="6">
    <source>
        <dbReference type="Pfam" id="PF01850"/>
    </source>
</evidence>
<keyword evidence="3 5" id="KW-0479">Metal-binding</keyword>
<dbReference type="GO" id="GO:0004540">
    <property type="term" value="F:RNA nuclease activity"/>
    <property type="evidence" value="ECO:0007669"/>
    <property type="project" value="InterPro"/>
</dbReference>
<dbReference type="STRING" id="572477.Alvin_0248"/>
<dbReference type="Gene3D" id="3.40.50.1010">
    <property type="entry name" value="5'-nuclease"/>
    <property type="match status" value="1"/>
</dbReference>
<dbReference type="KEGG" id="alv:Alvin_0248"/>
<keyword evidence="2 5" id="KW-0540">Nuclease</keyword>
<dbReference type="GO" id="GO:0000287">
    <property type="term" value="F:magnesium ion binding"/>
    <property type="evidence" value="ECO:0007669"/>
    <property type="project" value="UniProtKB-UniRule"/>
</dbReference>
<dbReference type="InterPro" id="IPR002716">
    <property type="entry name" value="PIN_dom"/>
</dbReference>
<keyword evidence="5" id="KW-0800">Toxin</keyword>
<keyword evidence="8" id="KW-1185">Reference proteome</keyword>
<dbReference type="EC" id="3.1.-.-" evidence="5"/>
<sequence length="137" mass="15215">MSAAKVFFDTNILLYLLSEDVAKADRAEALLAAGGVISVQVLNEFASVASRKLRLSWPEIHEVLDTVRRLCRVEPLLLATHERGLEISEHYGFSIYDALIVASALSAKCEVLLTEDLQDGQRIDDRLLVRNPFGQTC</sequence>
<gene>
    <name evidence="5" type="primary">vapC</name>
    <name evidence="7" type="ordered locus">Alvin_0248</name>
</gene>
<reference evidence="7 8" key="1">
    <citation type="journal article" date="2011" name="Stand. Genomic Sci.">
        <title>Complete genome sequence of Allochromatium vinosum DSM 180(T).</title>
        <authorList>
            <person name="Weissgerber T."/>
            <person name="Zigann R."/>
            <person name="Bruce D."/>
            <person name="Chang Y.J."/>
            <person name="Detter J.C."/>
            <person name="Han C."/>
            <person name="Hauser L."/>
            <person name="Jeffries C.D."/>
            <person name="Land M."/>
            <person name="Munk A.C."/>
            <person name="Tapia R."/>
            <person name="Dahl C."/>
        </authorList>
    </citation>
    <scope>NUCLEOTIDE SEQUENCE [LARGE SCALE GENOMIC DNA]</scope>
    <source>
        <strain evidence="8">ATCC 17899 / DSM 180 / NBRC 103801 / NCIMB 10441 / D</strain>
    </source>
</reference>
<dbReference type="RefSeq" id="WP_012969489.1">
    <property type="nucleotide sequence ID" value="NC_013851.1"/>
</dbReference>
<dbReference type="Proteomes" id="UP000001441">
    <property type="component" value="Chromosome"/>
</dbReference>
<accession>D3RMF5</accession>
<comment type="cofactor">
    <cofactor evidence="5">
        <name>Mg(2+)</name>
        <dbReference type="ChEBI" id="CHEBI:18420"/>
    </cofactor>
</comment>
<comment type="similarity">
    <text evidence="5">Belongs to the PINc/VapC protein family.</text>
</comment>
<dbReference type="HAMAP" id="MF_00265">
    <property type="entry name" value="VapC_Nob1"/>
    <property type="match status" value="1"/>
</dbReference>